<name>A0A323TWK9_9BACI</name>
<accession>A0A323TWK9</accession>
<comment type="caution">
    <text evidence="2">The sequence shown here is derived from an EMBL/GenBank/DDBJ whole genome shotgun (WGS) entry which is preliminary data.</text>
</comment>
<dbReference type="Gene3D" id="3.90.79.10">
    <property type="entry name" value="Nucleoside Triphosphate Pyrophosphohydrolase"/>
    <property type="match status" value="1"/>
</dbReference>
<dbReference type="RefSeq" id="WP_110609966.1">
    <property type="nucleotide sequence ID" value="NZ_PDOD01000002.1"/>
</dbReference>
<evidence type="ECO:0000313" key="3">
    <source>
        <dbReference type="Proteomes" id="UP000248214"/>
    </source>
</evidence>
<dbReference type="EMBL" id="PDOD01000002">
    <property type="protein sequence ID" value="PYZ93935.1"/>
    <property type="molecule type" value="Genomic_DNA"/>
</dbReference>
<dbReference type="InterPro" id="IPR015797">
    <property type="entry name" value="NUDIX_hydrolase-like_dom_sf"/>
</dbReference>
<dbReference type="AlphaFoldDB" id="A0A323TWK9"/>
<dbReference type="OrthoDB" id="9780586at2"/>
<dbReference type="Pfam" id="PF00293">
    <property type="entry name" value="NUDIX"/>
    <property type="match status" value="1"/>
</dbReference>
<sequence length="207" mass="23975">MDSEKITVFDENQRALGTETRGDIHQKGLWHETFHCWFITEDLGESFIYLQLRSDRKKDFSSLLDITAAGHLLANESVENGIREVKEELGIDLHFSDLTKLAVIKDVITMDSFIDNEFAHVFLYKMDDSIQDFQLQQDEVSGMVRAKFQDFYDLCFKLIEKIGVEGFEINSCEEQIEVNKTITLLDLVPHQDAYLQEVVTRIKDEIS</sequence>
<reference evidence="2 3" key="1">
    <citation type="submission" date="2017-10" db="EMBL/GenBank/DDBJ databases">
        <title>Bacillus sp. nov., a halophilic bacterium isolated from a Keqin Lake.</title>
        <authorList>
            <person name="Wang H."/>
        </authorList>
    </citation>
    <scope>NUCLEOTIDE SEQUENCE [LARGE SCALE GENOMIC DNA]</scope>
    <source>
        <strain evidence="2 3">KQ-12</strain>
    </source>
</reference>
<dbReference type="SUPFAM" id="SSF55811">
    <property type="entry name" value="Nudix"/>
    <property type="match status" value="1"/>
</dbReference>
<dbReference type="PROSITE" id="PS51462">
    <property type="entry name" value="NUDIX"/>
    <property type="match status" value="1"/>
</dbReference>
<evidence type="ECO:0000313" key="2">
    <source>
        <dbReference type="EMBL" id="PYZ93935.1"/>
    </source>
</evidence>
<dbReference type="Proteomes" id="UP000248214">
    <property type="component" value="Unassembled WGS sequence"/>
</dbReference>
<keyword evidence="2" id="KW-0378">Hydrolase</keyword>
<keyword evidence="3" id="KW-1185">Reference proteome</keyword>
<dbReference type="PANTHER" id="PTHR10885">
    <property type="entry name" value="ISOPENTENYL-DIPHOSPHATE DELTA-ISOMERASE"/>
    <property type="match status" value="1"/>
</dbReference>
<evidence type="ECO:0000259" key="1">
    <source>
        <dbReference type="PROSITE" id="PS51462"/>
    </source>
</evidence>
<gene>
    <name evidence="2" type="ORF">CR194_09575</name>
</gene>
<proteinExistence type="predicted"/>
<dbReference type="InterPro" id="IPR000086">
    <property type="entry name" value="NUDIX_hydrolase_dom"/>
</dbReference>
<dbReference type="GO" id="GO:0016787">
    <property type="term" value="F:hydrolase activity"/>
    <property type="evidence" value="ECO:0007669"/>
    <property type="project" value="UniProtKB-KW"/>
</dbReference>
<feature type="domain" description="Nudix hydrolase" evidence="1">
    <location>
        <begin position="29"/>
        <end position="168"/>
    </location>
</feature>
<organism evidence="2 3">
    <name type="scientific">Salipaludibacillus keqinensis</name>
    <dbReference type="NCBI Taxonomy" id="2045207"/>
    <lineage>
        <taxon>Bacteria</taxon>
        <taxon>Bacillati</taxon>
        <taxon>Bacillota</taxon>
        <taxon>Bacilli</taxon>
        <taxon>Bacillales</taxon>
        <taxon>Bacillaceae</taxon>
    </lineage>
</organism>
<dbReference type="CDD" id="cd04692">
    <property type="entry name" value="NUDIX_Hydrolase"/>
    <property type="match status" value="1"/>
</dbReference>
<protein>
    <submittedName>
        <fullName evidence="2">NUDIX hydrolase</fullName>
    </submittedName>
</protein>
<dbReference type="PANTHER" id="PTHR10885:SF0">
    <property type="entry name" value="ISOPENTENYL-DIPHOSPHATE DELTA-ISOMERASE"/>
    <property type="match status" value="1"/>
</dbReference>